<dbReference type="SUPFAM" id="SSF52518">
    <property type="entry name" value="Thiamin diphosphate-binding fold (THDP-binding)"/>
    <property type="match status" value="2"/>
</dbReference>
<dbReference type="Gene3D" id="3.40.50.1220">
    <property type="entry name" value="TPP-binding domain"/>
    <property type="match status" value="1"/>
</dbReference>
<comment type="cofactor">
    <cofactor evidence="9">
        <name>Mg(2+)</name>
        <dbReference type="ChEBI" id="CHEBI:18420"/>
    </cofactor>
    <text evidence="9">Binds 1 Mg(2+) per subunit.</text>
</comment>
<dbReference type="PANTHER" id="PTHR43452">
    <property type="entry name" value="PYRUVATE DECARBOXYLASE"/>
    <property type="match status" value="1"/>
</dbReference>
<comment type="cofactor">
    <cofactor evidence="1">
        <name>a metal cation</name>
        <dbReference type="ChEBI" id="CHEBI:25213"/>
    </cofactor>
</comment>
<dbReference type="FunFam" id="3.40.50.970:FF:000024">
    <property type="entry name" value="Pyruvate decarboxylase isozyme"/>
    <property type="match status" value="1"/>
</dbReference>
<evidence type="ECO:0000256" key="6">
    <source>
        <dbReference type="ARBA" id="ARBA00022842"/>
    </source>
</evidence>
<dbReference type="CDD" id="cd02005">
    <property type="entry name" value="TPP_PDC_IPDC"/>
    <property type="match status" value="1"/>
</dbReference>
<comment type="caution">
    <text evidence="14">The sequence shown here is derived from an EMBL/GenBank/DDBJ whole genome shotgun (WGS) entry which is preliminary data.</text>
</comment>
<dbReference type="InterPro" id="IPR012110">
    <property type="entry name" value="PDC/IPDC-like"/>
</dbReference>
<dbReference type="GO" id="GO:0005829">
    <property type="term" value="C:cytosol"/>
    <property type="evidence" value="ECO:0007669"/>
    <property type="project" value="TreeGrafter"/>
</dbReference>
<feature type="domain" description="Thiamine pyrophosphate enzyme central" evidence="11">
    <location>
        <begin position="199"/>
        <end position="320"/>
    </location>
</feature>
<dbReference type="Pfam" id="PF02776">
    <property type="entry name" value="TPP_enzyme_N"/>
    <property type="match status" value="1"/>
</dbReference>
<evidence type="ECO:0000259" key="11">
    <source>
        <dbReference type="Pfam" id="PF00205"/>
    </source>
</evidence>
<comment type="similarity">
    <text evidence="3 10">Belongs to the TPP enzyme family.</text>
</comment>
<dbReference type="InterPro" id="IPR047214">
    <property type="entry name" value="TPP_PDC_IPDC"/>
</dbReference>
<evidence type="ECO:0000256" key="9">
    <source>
        <dbReference type="PIRSR" id="PIRSR036565-2"/>
    </source>
</evidence>
<keyword evidence="7 10" id="KW-0786">Thiamine pyrophosphate</keyword>
<keyword evidence="5" id="KW-0210">Decarboxylase</keyword>
<dbReference type="AlphaFoldDB" id="A0A5M9RCH9"/>
<dbReference type="InterPro" id="IPR029061">
    <property type="entry name" value="THDP-binding"/>
</dbReference>
<dbReference type="RefSeq" id="WP_067365117.1">
    <property type="nucleotide sequence ID" value="NZ_BAAAFS010000001.1"/>
</dbReference>
<feature type="domain" description="Thiamine pyrophosphate enzyme TPP-binding" evidence="12">
    <location>
        <begin position="392"/>
        <end position="525"/>
    </location>
</feature>
<dbReference type="OrthoDB" id="9785953at2"/>
<evidence type="ECO:0000259" key="13">
    <source>
        <dbReference type="Pfam" id="PF02776"/>
    </source>
</evidence>
<dbReference type="GO" id="GO:0000949">
    <property type="term" value="P:aromatic amino acid family catabolic process to alcohol via Ehrlich pathway"/>
    <property type="evidence" value="ECO:0007669"/>
    <property type="project" value="TreeGrafter"/>
</dbReference>
<evidence type="ECO:0000256" key="5">
    <source>
        <dbReference type="ARBA" id="ARBA00022793"/>
    </source>
</evidence>
<evidence type="ECO:0000256" key="2">
    <source>
        <dbReference type="ARBA" id="ARBA00001964"/>
    </source>
</evidence>
<evidence type="ECO:0000256" key="3">
    <source>
        <dbReference type="ARBA" id="ARBA00007812"/>
    </source>
</evidence>
<dbReference type="Proteomes" id="UP000322181">
    <property type="component" value="Unassembled WGS sequence"/>
</dbReference>
<dbReference type="PANTHER" id="PTHR43452:SF30">
    <property type="entry name" value="PYRUVATE DECARBOXYLASE ISOZYME 1-RELATED"/>
    <property type="match status" value="1"/>
</dbReference>
<evidence type="ECO:0000256" key="4">
    <source>
        <dbReference type="ARBA" id="ARBA00022723"/>
    </source>
</evidence>
<dbReference type="GO" id="GO:0000287">
    <property type="term" value="F:magnesium ion binding"/>
    <property type="evidence" value="ECO:0007669"/>
    <property type="project" value="InterPro"/>
</dbReference>
<evidence type="ECO:0000259" key="12">
    <source>
        <dbReference type="Pfam" id="PF02775"/>
    </source>
</evidence>
<dbReference type="InterPro" id="IPR012000">
    <property type="entry name" value="Thiamin_PyroP_enz_cen_dom"/>
</dbReference>
<keyword evidence="8" id="KW-0456">Lyase</keyword>
<feature type="binding site" evidence="9">
    <location>
        <position position="459"/>
    </location>
    <ligand>
        <name>Mg(2+)</name>
        <dbReference type="ChEBI" id="CHEBI:18420"/>
    </ligand>
</feature>
<dbReference type="GO" id="GO:0004737">
    <property type="term" value="F:pyruvate decarboxylase activity"/>
    <property type="evidence" value="ECO:0007669"/>
    <property type="project" value="TreeGrafter"/>
</dbReference>
<dbReference type="InterPro" id="IPR011766">
    <property type="entry name" value="TPP_enzyme_TPP-bd"/>
</dbReference>
<keyword evidence="6 9" id="KW-0460">Magnesium</keyword>
<dbReference type="InterPro" id="IPR012001">
    <property type="entry name" value="Thiamin_PyroP_enz_TPP-bd_dom"/>
</dbReference>
<dbReference type="CDD" id="cd07038">
    <property type="entry name" value="TPP_PYR_PDC_IPDC_like"/>
    <property type="match status" value="1"/>
</dbReference>
<protein>
    <submittedName>
        <fullName evidence="14">Alpha-keto acid decarboxylase family protein</fullName>
    </submittedName>
</protein>
<dbReference type="InterPro" id="IPR047213">
    <property type="entry name" value="TPP_PYR_PDC_IPDC-like"/>
</dbReference>
<comment type="cofactor">
    <cofactor evidence="2">
        <name>thiamine diphosphate</name>
        <dbReference type="ChEBI" id="CHEBI:58937"/>
    </cofactor>
</comment>
<dbReference type="PIRSF" id="PIRSF036565">
    <property type="entry name" value="Pyruvt_ip_decrb"/>
    <property type="match status" value="1"/>
</dbReference>
<gene>
    <name evidence="14" type="ORF">F4V73_09200</name>
</gene>
<dbReference type="EMBL" id="VXKB01000001">
    <property type="protein sequence ID" value="KAA8717977.1"/>
    <property type="molecule type" value="Genomic_DNA"/>
</dbReference>
<dbReference type="Gene3D" id="3.40.50.970">
    <property type="match status" value="2"/>
</dbReference>
<feature type="domain" description="Thiamine pyrophosphate enzyme N-terminal TPP-binding" evidence="13">
    <location>
        <begin position="4"/>
        <end position="107"/>
    </location>
</feature>
<evidence type="ECO:0000256" key="7">
    <source>
        <dbReference type="ARBA" id="ARBA00023052"/>
    </source>
</evidence>
<dbReference type="Pfam" id="PF02775">
    <property type="entry name" value="TPP_enzyme_C"/>
    <property type="match status" value="1"/>
</dbReference>
<keyword evidence="4 9" id="KW-0479">Metal-binding</keyword>
<evidence type="ECO:0000313" key="15">
    <source>
        <dbReference type="Proteomes" id="UP000322181"/>
    </source>
</evidence>
<evidence type="ECO:0000256" key="8">
    <source>
        <dbReference type="ARBA" id="ARBA00023239"/>
    </source>
</evidence>
<dbReference type="FunFam" id="3.40.50.970:FF:000019">
    <property type="entry name" value="Pyruvate decarboxylase isozyme"/>
    <property type="match status" value="1"/>
</dbReference>
<evidence type="ECO:0000256" key="1">
    <source>
        <dbReference type="ARBA" id="ARBA00001920"/>
    </source>
</evidence>
<evidence type="ECO:0000313" key="14">
    <source>
        <dbReference type="EMBL" id="KAA8717977.1"/>
    </source>
</evidence>
<evidence type="ECO:0000256" key="10">
    <source>
        <dbReference type="RuleBase" id="RU362132"/>
    </source>
</evidence>
<dbReference type="GO" id="GO:0030976">
    <property type="term" value="F:thiamine pyrophosphate binding"/>
    <property type="evidence" value="ECO:0007669"/>
    <property type="project" value="InterPro"/>
</dbReference>
<dbReference type="SUPFAM" id="SSF52467">
    <property type="entry name" value="DHS-like NAD/FAD-binding domain"/>
    <property type="match status" value="1"/>
</dbReference>
<accession>A0A5M9RCH9</accession>
<sequence>MTKTVIEHVLGRLQDLGIHHVFGVAGDYAFPVEDAVCESKSMKWIGNCNELNAAYAADGYARINGMAALSTTFGVGELSAINGIAGSYAENLPVFHLVGMPASGVQKSGRLVHHTLGDGDFNLFYELGQRLTCAHAIMTPENCVQETERLIISALRERRPVYIGFPSDYAVLPVKTPETVTPQVLPVSNSASLSAAVAAISAKLAASKSTCILPGMLSARSGLIEDVRALISKTGLPYATMFMDKAIISESDPHYTGMYDGKLMNPQVREFVENCECILSVGAVVTDFNTGSFTAEIAPQKLISIMAGHVSVGAAVFHDVYMRDILPALIAALPHTDCPVPPATGLGLPVSDVSGEIIPQYLYPRFEQMFRNNDIIIAETGTVSMGLGFALLPEGAHFHNQTLWGSIGWATPAAFGAAVAAPDKRIILITGEGAHQLTAQEISQFDRAGLKPLIFVLNNDGYLIERLLCKDPEAVYNDLPQWRYAQLPEALGCDDWYCRRVTTCTELDNAIKEAESGDRAAYIEIITNRYAASELAEKLGESAASLYSF</sequence>
<name>A0A5M9RCH9_9GAMM</name>
<dbReference type="Pfam" id="PF00205">
    <property type="entry name" value="TPP_enzyme_M"/>
    <property type="match status" value="1"/>
</dbReference>
<proteinExistence type="inferred from homology"/>
<organism evidence="14 15">
    <name type="scientific">Morganella psychrotolerans</name>
    <dbReference type="NCBI Taxonomy" id="368603"/>
    <lineage>
        <taxon>Bacteria</taxon>
        <taxon>Pseudomonadati</taxon>
        <taxon>Pseudomonadota</taxon>
        <taxon>Gammaproteobacteria</taxon>
        <taxon>Enterobacterales</taxon>
        <taxon>Morganellaceae</taxon>
        <taxon>Morganella</taxon>
    </lineage>
</organism>
<feature type="binding site" evidence="9">
    <location>
        <position position="461"/>
    </location>
    <ligand>
        <name>Mg(2+)</name>
        <dbReference type="ChEBI" id="CHEBI:18420"/>
    </ligand>
</feature>
<reference evidence="14 15" key="1">
    <citation type="submission" date="2019-09" db="EMBL/GenBank/DDBJ databases">
        <title>Draft genome sequence of various Type strains from the CCUG.</title>
        <authorList>
            <person name="Pineiro-Iglesias B."/>
            <person name="Tunovic T."/>
            <person name="Unosson C."/>
            <person name="Inganas E."/>
            <person name="Ohlen M."/>
            <person name="Cardew S."/>
            <person name="Jensie-Markopoulos S."/>
            <person name="Salva-Serra F."/>
            <person name="Jaen-Luchoro D."/>
            <person name="Karlsson R."/>
            <person name="Svensson-Stadler L."/>
            <person name="Chun J."/>
            <person name="Moore E."/>
        </authorList>
    </citation>
    <scope>NUCLEOTIDE SEQUENCE [LARGE SCALE GENOMIC DNA]</scope>
    <source>
        <strain evidence="14 15">CCUG 53682T</strain>
    </source>
</reference>
<dbReference type="InterPro" id="IPR029035">
    <property type="entry name" value="DHS-like_NAD/FAD-binding_dom"/>
</dbReference>